<dbReference type="AlphaFoldDB" id="A0A375DJD8"/>
<reference evidence="2" key="1">
    <citation type="submission" date="2018-01" db="EMBL/GenBank/DDBJ databases">
        <authorList>
            <person name="Clerissi C."/>
        </authorList>
    </citation>
    <scope>NUCLEOTIDE SEQUENCE [LARGE SCALE GENOMIC DNA]</scope>
    <source>
        <strain evidence="2">Cupriavidus taiwanensis STM 6021</strain>
    </source>
</reference>
<gene>
    <name evidence="2" type="ORF">CBM2594_A70477</name>
</gene>
<evidence type="ECO:0000256" key="1">
    <source>
        <dbReference type="SAM" id="MobiDB-lite"/>
    </source>
</evidence>
<sequence length="21" mass="2301">MLRDGVTVRSEVSEKGGNRPL</sequence>
<evidence type="ECO:0000313" key="2">
    <source>
        <dbReference type="EMBL" id="SPC15912.1"/>
    </source>
</evidence>
<name>A0A375DJD8_9BURK</name>
<feature type="compositionally biased region" description="Basic and acidic residues" evidence="1">
    <location>
        <begin position="11"/>
        <end position="21"/>
    </location>
</feature>
<dbReference type="Proteomes" id="UP000257139">
    <property type="component" value="Chromosome CBM2594_a"/>
</dbReference>
<organism evidence="2">
    <name type="scientific">Cupriavidus taiwanensis</name>
    <dbReference type="NCBI Taxonomy" id="164546"/>
    <lineage>
        <taxon>Bacteria</taxon>
        <taxon>Pseudomonadati</taxon>
        <taxon>Pseudomonadota</taxon>
        <taxon>Betaproteobacteria</taxon>
        <taxon>Burkholderiales</taxon>
        <taxon>Burkholderiaceae</taxon>
        <taxon>Cupriavidus</taxon>
    </lineage>
</organism>
<dbReference type="EMBL" id="OGUU01000011">
    <property type="protein sequence ID" value="SPC15912.1"/>
    <property type="molecule type" value="Genomic_DNA"/>
</dbReference>
<accession>A0A375DJD8</accession>
<protein>
    <submittedName>
        <fullName evidence="2">Uncharacterized protein</fullName>
    </submittedName>
</protein>
<comment type="caution">
    <text evidence="2">The sequence shown here is derived from an EMBL/GenBank/DDBJ whole genome shotgun (WGS) entry which is preliminary data.</text>
</comment>
<feature type="region of interest" description="Disordered" evidence="1">
    <location>
        <begin position="1"/>
        <end position="21"/>
    </location>
</feature>
<proteinExistence type="predicted"/>